<evidence type="ECO:0000313" key="2">
    <source>
        <dbReference type="EMBL" id="CEL02020.1"/>
    </source>
</evidence>
<organism evidence="2 3">
    <name type="scientific">Aspergillus calidoustus</name>
    <dbReference type="NCBI Taxonomy" id="454130"/>
    <lineage>
        <taxon>Eukaryota</taxon>
        <taxon>Fungi</taxon>
        <taxon>Dikarya</taxon>
        <taxon>Ascomycota</taxon>
        <taxon>Pezizomycotina</taxon>
        <taxon>Eurotiomycetes</taxon>
        <taxon>Eurotiomycetidae</taxon>
        <taxon>Eurotiales</taxon>
        <taxon>Aspergillaceae</taxon>
        <taxon>Aspergillus</taxon>
        <taxon>Aspergillus subgen. Nidulantes</taxon>
    </lineage>
</organism>
<sequence length="188" mass="20266">MEKPTHIIDPDGEAIIVLRTTDPYIAQVTKADDDADPPPAPSPPEPEGNGIFERAVSPVRGTQPVSRKSKKGKKKKHRTNRSASFDDHPAEPEPAPELEPVPDSAWGFHLEMPPEPETESVPALGPPPEPATEGSFDGLEPAVVHEPEWVEQAPPAEPAEACWPADGPTTPLPLLRKTPSQKSLMSLL</sequence>
<dbReference type="EMBL" id="CDMC01000001">
    <property type="protein sequence ID" value="CEL02020.1"/>
    <property type="molecule type" value="Genomic_DNA"/>
</dbReference>
<feature type="compositionally biased region" description="Basic residues" evidence="1">
    <location>
        <begin position="67"/>
        <end position="80"/>
    </location>
</feature>
<feature type="region of interest" description="Disordered" evidence="1">
    <location>
        <begin position="25"/>
        <end position="138"/>
    </location>
</feature>
<dbReference type="AlphaFoldDB" id="A0A0U5GMN2"/>
<evidence type="ECO:0000313" key="3">
    <source>
        <dbReference type="Proteomes" id="UP000054771"/>
    </source>
</evidence>
<protein>
    <submittedName>
        <fullName evidence="2">Uncharacterized protein</fullName>
    </submittedName>
</protein>
<proteinExistence type="predicted"/>
<evidence type="ECO:0000256" key="1">
    <source>
        <dbReference type="SAM" id="MobiDB-lite"/>
    </source>
</evidence>
<reference evidence="3" key="1">
    <citation type="journal article" date="2016" name="Genome Announc.">
        <title>Draft genome sequences of fungus Aspergillus calidoustus.</title>
        <authorList>
            <person name="Horn F."/>
            <person name="Linde J."/>
            <person name="Mattern D.J."/>
            <person name="Walther G."/>
            <person name="Guthke R."/>
            <person name="Scherlach K."/>
            <person name="Martin K."/>
            <person name="Brakhage A.A."/>
            <person name="Petzke L."/>
            <person name="Valiante V."/>
        </authorList>
    </citation>
    <scope>NUCLEOTIDE SEQUENCE [LARGE SCALE GENOMIC DNA]</scope>
    <source>
        <strain evidence="3">SF006504</strain>
    </source>
</reference>
<keyword evidence="3" id="KW-1185">Reference proteome</keyword>
<feature type="compositionally biased region" description="Low complexity" evidence="1">
    <location>
        <begin position="151"/>
        <end position="178"/>
    </location>
</feature>
<feature type="region of interest" description="Disordered" evidence="1">
    <location>
        <begin position="151"/>
        <end position="188"/>
    </location>
</feature>
<gene>
    <name evidence="2" type="ORF">ASPCAL01595</name>
</gene>
<feature type="compositionally biased region" description="Pro residues" evidence="1">
    <location>
        <begin position="37"/>
        <end position="46"/>
    </location>
</feature>
<name>A0A0U5GMN2_ASPCI</name>
<dbReference type="Proteomes" id="UP000054771">
    <property type="component" value="Unassembled WGS sequence"/>
</dbReference>
<accession>A0A0U5GMN2</accession>